<comment type="caution">
    <text evidence="2">The sequence shown here is derived from an EMBL/GenBank/DDBJ whole genome shotgun (WGS) entry which is preliminary data.</text>
</comment>
<dbReference type="Proteomes" id="UP001276659">
    <property type="component" value="Unassembled WGS sequence"/>
</dbReference>
<evidence type="ECO:0000313" key="3">
    <source>
        <dbReference type="Proteomes" id="UP001276659"/>
    </source>
</evidence>
<evidence type="ECO:0000313" key="2">
    <source>
        <dbReference type="EMBL" id="KAK3172740.1"/>
    </source>
</evidence>
<feature type="region of interest" description="Disordered" evidence="1">
    <location>
        <begin position="156"/>
        <end position="178"/>
    </location>
</feature>
<sequence length="178" mass="20620">MVLYDEKKHVRQPVTKSIDRKNYATNQIEWIIKKGEPIDPEKPIDLQRIRIFTSDATRIWYTHIVMSLNKPDRLPINTLNADASSVCRIKYDLSNVPLDQFEMKKGPSEKLKFNGQPYYNIHHEAKITVGPADLKFEIWYKGAQYGKDNIAVEWDKAPAPHTPTPGPSRFQNFSLPVR</sequence>
<reference evidence="2" key="1">
    <citation type="submission" date="2022-11" db="EMBL/GenBank/DDBJ databases">
        <title>Chromosomal genome sequence assembly and mating type (MAT) locus characterization of the leprose asexual lichenized fungus Lepraria neglecta (Nyl.) Erichsen.</title>
        <authorList>
            <person name="Allen J.L."/>
            <person name="Pfeffer B."/>
        </authorList>
    </citation>
    <scope>NUCLEOTIDE SEQUENCE</scope>
    <source>
        <strain evidence="2">Allen 5258</strain>
    </source>
</reference>
<organism evidence="2 3">
    <name type="scientific">Lepraria neglecta</name>
    <dbReference type="NCBI Taxonomy" id="209136"/>
    <lineage>
        <taxon>Eukaryota</taxon>
        <taxon>Fungi</taxon>
        <taxon>Dikarya</taxon>
        <taxon>Ascomycota</taxon>
        <taxon>Pezizomycotina</taxon>
        <taxon>Lecanoromycetes</taxon>
        <taxon>OSLEUM clade</taxon>
        <taxon>Lecanoromycetidae</taxon>
        <taxon>Lecanorales</taxon>
        <taxon>Lecanorineae</taxon>
        <taxon>Stereocaulaceae</taxon>
        <taxon>Lepraria</taxon>
    </lineage>
</organism>
<gene>
    <name evidence="2" type="ORF">OEA41_006064</name>
</gene>
<keyword evidence="3" id="KW-1185">Reference proteome</keyword>
<name>A0AAD9Z7A7_9LECA</name>
<dbReference type="EMBL" id="JASNWA010000007">
    <property type="protein sequence ID" value="KAK3172740.1"/>
    <property type="molecule type" value="Genomic_DNA"/>
</dbReference>
<accession>A0AAD9Z7A7</accession>
<feature type="compositionally biased region" description="Polar residues" evidence="1">
    <location>
        <begin position="169"/>
        <end position="178"/>
    </location>
</feature>
<protein>
    <submittedName>
        <fullName evidence="2">Uncharacterized protein</fullName>
    </submittedName>
</protein>
<dbReference type="AlphaFoldDB" id="A0AAD9Z7A7"/>
<proteinExistence type="predicted"/>
<evidence type="ECO:0000256" key="1">
    <source>
        <dbReference type="SAM" id="MobiDB-lite"/>
    </source>
</evidence>